<protein>
    <submittedName>
        <fullName evidence="1">YfiR family protein</fullName>
    </submittedName>
</protein>
<dbReference type="OrthoDB" id="5765973at2"/>
<evidence type="ECO:0000313" key="2">
    <source>
        <dbReference type="Proteomes" id="UP000319502"/>
    </source>
</evidence>
<comment type="caution">
    <text evidence="1">The sequence shown here is derived from an EMBL/GenBank/DDBJ whole genome shotgun (WGS) entry which is preliminary data.</text>
</comment>
<proteinExistence type="predicted"/>
<accession>A0A557QZ57</accession>
<sequence>MSGLASGTPGIRSLLCHRGDPVAAVRCVVRIRRILCSVLATLLIAGSPWLGAIAADEQDARRVTVGLNLFPALLAADQNIADKRVGSGPLLLLLIHRDEVQLVEQLAAALRDKGAIRGIPLRVQPVLVSELADYATAKVAGVFVAQRMGDDIDAVLDFSRRHQLLSFSPFPGDVERGVAAGISVSDRVLPYVNIDAVDAAGVRIKPFFLRIAERYDQR</sequence>
<dbReference type="EMBL" id="VMNK01000004">
    <property type="protein sequence ID" value="TVO58187.1"/>
    <property type="molecule type" value="Genomic_DNA"/>
</dbReference>
<gene>
    <name evidence="1" type="ORF">FHP91_05585</name>
</gene>
<reference evidence="1 2" key="1">
    <citation type="submission" date="2019-07" db="EMBL/GenBank/DDBJ databases">
        <title>The pathways for chlorine oxyanion respiration interact through the shared metabolite chlorate.</title>
        <authorList>
            <person name="Barnum T.P."/>
            <person name="Cheng Y."/>
            <person name="Hill K.A."/>
            <person name="Lucas L.N."/>
            <person name="Carlson H.K."/>
            <person name="Coates J.D."/>
        </authorList>
    </citation>
    <scope>NUCLEOTIDE SEQUENCE [LARGE SCALE GENOMIC DNA]</scope>
    <source>
        <strain evidence="1 2">SFB-3</strain>
    </source>
</reference>
<keyword evidence="2" id="KW-1185">Reference proteome</keyword>
<name>A0A557QZ57_9RHOO</name>
<dbReference type="Proteomes" id="UP000319502">
    <property type="component" value="Unassembled WGS sequence"/>
</dbReference>
<dbReference type="AlphaFoldDB" id="A0A557QZ57"/>
<evidence type="ECO:0000313" key="1">
    <source>
        <dbReference type="EMBL" id="TVO58187.1"/>
    </source>
</evidence>
<organism evidence="1 2">
    <name type="scientific">Denitromonas halophila</name>
    <dbReference type="NCBI Taxonomy" id="1629404"/>
    <lineage>
        <taxon>Bacteria</taxon>
        <taxon>Pseudomonadati</taxon>
        <taxon>Pseudomonadota</taxon>
        <taxon>Betaproteobacteria</taxon>
        <taxon>Rhodocyclales</taxon>
        <taxon>Zoogloeaceae</taxon>
        <taxon>Denitromonas</taxon>
    </lineage>
</organism>